<keyword evidence="2" id="KW-0812">Transmembrane</keyword>
<evidence type="ECO:0000256" key="1">
    <source>
        <dbReference type="SAM" id="MobiDB-lite"/>
    </source>
</evidence>
<gene>
    <name evidence="3" type="ORF">HGMM_F13D05C03</name>
</gene>
<evidence type="ECO:0000256" key="2">
    <source>
        <dbReference type="SAM" id="Phobius"/>
    </source>
</evidence>
<keyword evidence="2" id="KW-1133">Transmembrane helix</keyword>
<dbReference type="Gene3D" id="2.20.28.160">
    <property type="match status" value="1"/>
</dbReference>
<proteinExistence type="predicted"/>
<feature type="transmembrane region" description="Helical" evidence="2">
    <location>
        <begin position="271"/>
        <end position="294"/>
    </location>
</feature>
<protein>
    <recommendedName>
        <fullName evidence="4">Zinc finger/thioredoxin putative domain-containing protein</fullName>
    </recommendedName>
</protein>
<accession>H5SDE5</accession>
<reference evidence="3" key="2">
    <citation type="journal article" date="2012" name="PLoS ONE">
        <title>A Deeply Branching Thermophilic Bacterium with an Ancient Acetyl-CoA Pathway Dominates a Subsurface Ecosystem.</title>
        <authorList>
            <person name="Takami H."/>
            <person name="Noguchi H."/>
            <person name="Takaki Y."/>
            <person name="Uchiyama I."/>
            <person name="Toyoda A."/>
            <person name="Nishi S."/>
            <person name="Chee G.-J."/>
            <person name="Arai W."/>
            <person name="Nunoura T."/>
            <person name="Itoh T."/>
            <person name="Hattori M."/>
            <person name="Takai K."/>
        </authorList>
    </citation>
    <scope>NUCLEOTIDE SEQUENCE</scope>
</reference>
<feature type="region of interest" description="Disordered" evidence="1">
    <location>
        <begin position="307"/>
        <end position="338"/>
    </location>
</feature>
<sequence>MIRVRCPGCQRPIQFDNAKAGKAVQCPACGKGFRLPAIKPKATATAGAEPVVEKTAKPAATPIPVKQDEWDDRSPYAVQHDPGPQKKEEEENRVSELVRRAERLKARERALATVDKPGFFYKALATYCAVITVLAFLVLSGDAVLAAFKRQMHYNQFAEEQAKALRQGGAPAAIKERDWPLSPTERIFGPNTHYILVQLALIAVTAVALLILGVVVTGAEKFRRFDSYNWVVTGCITGTLAGLAAGILPGYLLYQIMNDSGADVYEYLMRFFGALLTTPFPIMGLGSLMVLMLASRKDIKREFFWRPGQPITDMEEEEEEEEDDEAEDEDDEDEDEDE</sequence>
<dbReference type="EMBL" id="AP011680">
    <property type="protein sequence ID" value="BAL54181.1"/>
    <property type="molecule type" value="Genomic_DNA"/>
</dbReference>
<evidence type="ECO:0000313" key="3">
    <source>
        <dbReference type="EMBL" id="BAL54181.1"/>
    </source>
</evidence>
<name>H5SDE5_9BACT</name>
<feature type="compositionally biased region" description="Basic and acidic residues" evidence="1">
    <location>
        <begin position="83"/>
        <end position="94"/>
    </location>
</feature>
<feature type="transmembrane region" description="Helical" evidence="2">
    <location>
        <begin position="195"/>
        <end position="216"/>
    </location>
</feature>
<keyword evidence="2" id="KW-0472">Membrane</keyword>
<dbReference type="CDD" id="cd20335">
    <property type="entry name" value="BRcat_RBR"/>
    <property type="match status" value="1"/>
</dbReference>
<feature type="transmembrane region" description="Helical" evidence="2">
    <location>
        <begin position="228"/>
        <end position="251"/>
    </location>
</feature>
<feature type="transmembrane region" description="Helical" evidence="2">
    <location>
        <begin position="124"/>
        <end position="148"/>
    </location>
</feature>
<dbReference type="AlphaFoldDB" id="H5SDE5"/>
<feature type="compositionally biased region" description="Acidic residues" evidence="1">
    <location>
        <begin position="313"/>
        <end position="338"/>
    </location>
</feature>
<evidence type="ECO:0008006" key="4">
    <source>
        <dbReference type="Google" id="ProtNLM"/>
    </source>
</evidence>
<organism evidence="3">
    <name type="scientific">uncultured Planctomycetota bacterium</name>
    <dbReference type="NCBI Taxonomy" id="120965"/>
    <lineage>
        <taxon>Bacteria</taxon>
        <taxon>Pseudomonadati</taxon>
        <taxon>Planctomycetota</taxon>
        <taxon>environmental samples</taxon>
    </lineage>
</organism>
<feature type="region of interest" description="Disordered" evidence="1">
    <location>
        <begin position="43"/>
        <end position="94"/>
    </location>
</feature>
<reference evidence="3" key="1">
    <citation type="journal article" date="2005" name="Environ. Microbiol.">
        <title>Genetic and functional properties of uncultivated thermophilic crenarchaeotes from a subsurface gold mine as revealed by analysis of genome fragments.</title>
        <authorList>
            <person name="Nunoura T."/>
            <person name="Hirayama H."/>
            <person name="Takami H."/>
            <person name="Oida H."/>
            <person name="Nishi S."/>
            <person name="Shimamura S."/>
            <person name="Suzuki Y."/>
            <person name="Inagaki F."/>
            <person name="Takai K."/>
            <person name="Nealson K.H."/>
            <person name="Horikoshi K."/>
        </authorList>
    </citation>
    <scope>NUCLEOTIDE SEQUENCE</scope>
</reference>